<keyword evidence="11" id="KW-1185">Reference proteome</keyword>
<keyword evidence="5 9" id="KW-1133">Transmembrane helix</keyword>
<keyword evidence="3" id="KW-0808">Transferase</keyword>
<feature type="transmembrane region" description="Helical" evidence="9">
    <location>
        <begin position="65"/>
        <end position="83"/>
    </location>
</feature>
<feature type="region of interest" description="Disordered" evidence="8">
    <location>
        <begin position="459"/>
        <end position="505"/>
    </location>
</feature>
<feature type="compositionally biased region" description="Basic and acidic residues" evidence="8">
    <location>
        <begin position="459"/>
        <end position="476"/>
    </location>
</feature>
<feature type="transmembrane region" description="Helical" evidence="9">
    <location>
        <begin position="293"/>
        <end position="313"/>
    </location>
</feature>
<sequence length="505" mass="52430">MKGVADARLPPVSRNTYVTGAVLVLLAATVAGMVTGPPRLGWYLTAWALFCAALWLSRRVPERRLTALVVGGGLLLAAIGLVAPPSSSTDSFRYVWDGKVQAAGISPYDHPPSDPALAGLRDGWLFPADCAGPGLYPLPDGGCTRINRPTVPTIYPPLAQGYFLLVHWLSPEGSRHKALQLGGWAMAVLTLLTLCRLAGARRAALWAWCPAVPVEAVNNAHVDMVGVLLVALAFWTVRGRGGPPVAPASGAPGGLWARGALLGGAVAAKLLPATALVGSLSGVLANGVAWRRLLRVGVPAAAVVGLSYVPYVLASGPAVAGYLPGYLEEERYEGGGNRYLVLRLLLPDAWAPYAAIGVLALVILAVLRYGRQERPWLGALVVSGSLLLLFTPGYSWYALLVVALAAMTGRWEWLGAALAGAIAYVDGPMGAGILATVFYAAAVVAVLIGWAVRRPSGRTEHAEHSRSSATDPDHRQGTGARPGQDPADPAVQSGGGRGPGAGLAP</sequence>
<feature type="transmembrane region" description="Helical" evidence="9">
    <location>
        <begin position="257"/>
        <end position="281"/>
    </location>
</feature>
<evidence type="ECO:0000256" key="4">
    <source>
        <dbReference type="ARBA" id="ARBA00022692"/>
    </source>
</evidence>
<name>A0A2T0MVW4_9ACTN</name>
<dbReference type="Proteomes" id="UP000238312">
    <property type="component" value="Unassembled WGS sequence"/>
</dbReference>
<evidence type="ECO:0000256" key="2">
    <source>
        <dbReference type="ARBA" id="ARBA00022475"/>
    </source>
</evidence>
<dbReference type="AlphaFoldDB" id="A0A2T0MVW4"/>
<evidence type="ECO:0000313" key="10">
    <source>
        <dbReference type="EMBL" id="PRX63074.1"/>
    </source>
</evidence>
<dbReference type="Pfam" id="PF09594">
    <property type="entry name" value="GT87"/>
    <property type="match status" value="1"/>
</dbReference>
<comment type="caution">
    <text evidence="10">The sequence shown here is derived from an EMBL/GenBank/DDBJ whole genome shotgun (WGS) entry which is preliminary data.</text>
</comment>
<comment type="subcellular location">
    <subcellularLocation>
        <location evidence="1">Cell membrane</location>
        <topology evidence="1">Multi-pass membrane protein</topology>
    </subcellularLocation>
</comment>
<gene>
    <name evidence="10" type="ORF">B0I32_11164</name>
</gene>
<feature type="transmembrane region" description="Helical" evidence="9">
    <location>
        <begin position="178"/>
        <end position="199"/>
    </location>
</feature>
<comment type="similarity">
    <text evidence="7">Belongs to the glycosyltransferase 87 family.</text>
</comment>
<evidence type="ECO:0000256" key="6">
    <source>
        <dbReference type="ARBA" id="ARBA00023136"/>
    </source>
</evidence>
<keyword evidence="4 9" id="KW-0812">Transmembrane</keyword>
<evidence type="ECO:0000256" key="7">
    <source>
        <dbReference type="ARBA" id="ARBA00024033"/>
    </source>
</evidence>
<protein>
    <submittedName>
        <fullName evidence="10">Uncharacterized protein DUF2029</fullName>
    </submittedName>
</protein>
<dbReference type="InterPro" id="IPR018584">
    <property type="entry name" value="GT87"/>
</dbReference>
<evidence type="ECO:0000313" key="11">
    <source>
        <dbReference type="Proteomes" id="UP000238312"/>
    </source>
</evidence>
<dbReference type="GO" id="GO:0016758">
    <property type="term" value="F:hexosyltransferase activity"/>
    <property type="evidence" value="ECO:0007669"/>
    <property type="project" value="InterPro"/>
</dbReference>
<feature type="transmembrane region" description="Helical" evidence="9">
    <location>
        <begin position="12"/>
        <end position="34"/>
    </location>
</feature>
<feature type="compositionally biased region" description="Gly residues" evidence="8">
    <location>
        <begin position="493"/>
        <end position="505"/>
    </location>
</feature>
<accession>A0A2T0MVW4</accession>
<organism evidence="10 11">
    <name type="scientific">Nonomuraea fuscirosea</name>
    <dbReference type="NCBI Taxonomy" id="1291556"/>
    <lineage>
        <taxon>Bacteria</taxon>
        <taxon>Bacillati</taxon>
        <taxon>Actinomycetota</taxon>
        <taxon>Actinomycetes</taxon>
        <taxon>Streptosporangiales</taxon>
        <taxon>Streptosporangiaceae</taxon>
        <taxon>Nonomuraea</taxon>
    </lineage>
</organism>
<dbReference type="EMBL" id="PVNG01000011">
    <property type="protein sequence ID" value="PRX63074.1"/>
    <property type="molecule type" value="Genomic_DNA"/>
</dbReference>
<proteinExistence type="inferred from homology"/>
<feature type="transmembrane region" description="Helical" evidence="9">
    <location>
        <begin position="429"/>
        <end position="452"/>
    </location>
</feature>
<evidence type="ECO:0000256" key="3">
    <source>
        <dbReference type="ARBA" id="ARBA00022679"/>
    </source>
</evidence>
<evidence type="ECO:0000256" key="1">
    <source>
        <dbReference type="ARBA" id="ARBA00004651"/>
    </source>
</evidence>
<reference evidence="10 11" key="1">
    <citation type="submission" date="2018-03" db="EMBL/GenBank/DDBJ databases">
        <title>Genomic Encyclopedia of Type Strains, Phase III (KMG-III): the genomes of soil and plant-associated and newly described type strains.</title>
        <authorList>
            <person name="Whitman W."/>
        </authorList>
    </citation>
    <scope>NUCLEOTIDE SEQUENCE [LARGE SCALE GENOMIC DNA]</scope>
    <source>
        <strain evidence="10 11">CGMCC 4.7104</strain>
    </source>
</reference>
<feature type="transmembrane region" description="Helical" evidence="9">
    <location>
        <begin position="220"/>
        <end position="237"/>
    </location>
</feature>
<feature type="transmembrane region" description="Helical" evidence="9">
    <location>
        <begin position="350"/>
        <end position="369"/>
    </location>
</feature>
<dbReference type="GO" id="GO:0005886">
    <property type="term" value="C:plasma membrane"/>
    <property type="evidence" value="ECO:0007669"/>
    <property type="project" value="UniProtKB-SubCell"/>
</dbReference>
<evidence type="ECO:0000256" key="5">
    <source>
        <dbReference type="ARBA" id="ARBA00022989"/>
    </source>
</evidence>
<evidence type="ECO:0000256" key="8">
    <source>
        <dbReference type="SAM" id="MobiDB-lite"/>
    </source>
</evidence>
<evidence type="ECO:0000256" key="9">
    <source>
        <dbReference type="SAM" id="Phobius"/>
    </source>
</evidence>
<keyword evidence="6 9" id="KW-0472">Membrane</keyword>
<feature type="transmembrane region" description="Helical" evidence="9">
    <location>
        <begin position="376"/>
        <end position="409"/>
    </location>
</feature>
<feature type="transmembrane region" description="Helical" evidence="9">
    <location>
        <begin position="40"/>
        <end position="58"/>
    </location>
</feature>
<keyword evidence="2" id="KW-1003">Cell membrane</keyword>